<dbReference type="VEuPathDB" id="MicrosporidiaDB:NAPIS_ORF01476"/>
<sequence>MLMVPLVSTSAHKKKFIFDNNYIMNVKNLIKKVNLEFSDKLEFVLRECESKIFRMIYLNPVCVDEIEDVYRRMVEEM</sequence>
<evidence type="ECO:0000313" key="2">
    <source>
        <dbReference type="Proteomes" id="UP000053780"/>
    </source>
</evidence>
<dbReference type="HOGENOM" id="CLU_2638675_0_0_1"/>
<dbReference type="EMBL" id="KE647198">
    <property type="protein sequence ID" value="EQB60950.1"/>
    <property type="molecule type" value="Genomic_DNA"/>
</dbReference>
<proteinExistence type="predicted"/>
<reference evidence="1 2" key="1">
    <citation type="journal article" date="2013" name="BMC Genomics">
        <title>Genome sequencing and comparative genomics of honey bee microsporidia, Nosema apis reveal novel insights into host-parasite interactions.</title>
        <authorList>
            <person name="Chen Yp."/>
            <person name="Pettis J.S."/>
            <person name="Zhao Y."/>
            <person name="Liu X."/>
            <person name="Tallon L.J."/>
            <person name="Sadzewicz L.D."/>
            <person name="Li R."/>
            <person name="Zheng H."/>
            <person name="Huang S."/>
            <person name="Zhang X."/>
            <person name="Hamilton M.C."/>
            <person name="Pernal S.F."/>
            <person name="Melathopoulos A.P."/>
            <person name="Yan X."/>
            <person name="Evans J.D."/>
        </authorList>
    </citation>
    <scope>NUCLEOTIDE SEQUENCE [LARGE SCALE GENOMIC DNA]</scope>
    <source>
        <strain evidence="1 2">BRL 01</strain>
    </source>
</reference>
<dbReference type="OrthoDB" id="2188105at2759"/>
<dbReference type="Proteomes" id="UP000053780">
    <property type="component" value="Unassembled WGS sequence"/>
</dbReference>
<name>T0MJ49_9MICR</name>
<evidence type="ECO:0000313" key="1">
    <source>
        <dbReference type="EMBL" id="EQB60950.1"/>
    </source>
</evidence>
<gene>
    <name evidence="1" type="ORF">NAPIS_ORF01476</name>
</gene>
<protein>
    <submittedName>
        <fullName evidence="1">Uncharacterized protein</fullName>
    </submittedName>
</protein>
<accession>T0MJ49</accession>
<dbReference type="AlphaFoldDB" id="T0MJ49"/>
<keyword evidence="2" id="KW-1185">Reference proteome</keyword>
<organism evidence="1 2">
    <name type="scientific">Vairimorpha apis BRL 01</name>
    <dbReference type="NCBI Taxonomy" id="1037528"/>
    <lineage>
        <taxon>Eukaryota</taxon>
        <taxon>Fungi</taxon>
        <taxon>Fungi incertae sedis</taxon>
        <taxon>Microsporidia</taxon>
        <taxon>Nosematidae</taxon>
        <taxon>Vairimorpha</taxon>
    </lineage>
</organism>